<reference evidence="2 3" key="1">
    <citation type="submission" date="2016-11" db="EMBL/GenBank/DDBJ databases">
        <title>Whole genomes of Flavobacteriaceae.</title>
        <authorList>
            <person name="Stine C."/>
            <person name="Li C."/>
            <person name="Tadesse D."/>
        </authorList>
    </citation>
    <scope>NUCLEOTIDE SEQUENCE [LARGE SCALE GENOMIC DNA]</scope>
    <source>
        <strain evidence="2 3">DSM 24704</strain>
    </source>
</reference>
<feature type="non-terminal residue" evidence="2">
    <location>
        <position position="1"/>
    </location>
</feature>
<keyword evidence="3" id="KW-1185">Reference proteome</keyword>
<sequence>TKYDAFGRPVYTGWYNQSSNAVIRKSLQDTQNAAAVLFETKQTSGTIDQIAVNYSNANAPTNFKLLTVTYYDTYEYPDAPVIPTTIEGQPVLANTKGLATGNWTRVATTALATIGETTTTVYDDIKGRPIRINLKNHLGGYTLTDSKLDFSGKALYTITRHKRMLGDNELVVREDFTYSPQDRLLTHTHQVNGGIVQLLTSNNYDALGQLESKNVGDTGGNSRQKVDFSYNIRGWLTGINKIENLQQDSDPVDLFAFKINYNQSGNPAVDALYNGNIAETFWKTASDQSLRSYGYQYDNLNRLKNALYRKPNDAIPSSGAYNESLSYDKNGNIKFLQRYGDSDAPSIVLQIDDLTYGYLSENSNQLAKVTDSPYGNDNKGFIDGNKTGDDYLYDANGNMISDKNKNITSIAYNQLNLPKKITFGTSGTIEYIYNAAGQKLEKIVKDLALTTYTNYLGGFQYKYGENQNNQGGGGSPLPPDDPQMPDDPQDPN</sequence>
<comment type="caution">
    <text evidence="2">The sequence shown here is derived from an EMBL/GenBank/DDBJ whole genome shotgun (WGS) entry which is preliminary data.</text>
</comment>
<feature type="compositionally biased region" description="Acidic residues" evidence="1">
    <location>
        <begin position="483"/>
        <end position="492"/>
    </location>
</feature>
<proteinExistence type="predicted"/>
<protein>
    <submittedName>
        <fullName evidence="2">RHS repeat-associated core domain-containing protein</fullName>
    </submittedName>
</protein>
<dbReference type="Proteomes" id="UP000214684">
    <property type="component" value="Unassembled WGS sequence"/>
</dbReference>
<gene>
    <name evidence="2" type="ORF">B0A64_13515</name>
</gene>
<organism evidence="2 3">
    <name type="scientific">Flavobacterium araucananum</name>
    <dbReference type="NCBI Taxonomy" id="946678"/>
    <lineage>
        <taxon>Bacteria</taxon>
        <taxon>Pseudomonadati</taxon>
        <taxon>Bacteroidota</taxon>
        <taxon>Flavobacteriia</taxon>
        <taxon>Flavobacteriales</taxon>
        <taxon>Flavobacteriaceae</taxon>
        <taxon>Flavobacterium</taxon>
    </lineage>
</organism>
<dbReference type="Gene3D" id="2.180.10.10">
    <property type="entry name" value="RHS repeat-associated core"/>
    <property type="match status" value="1"/>
</dbReference>
<name>A0A227P650_9FLAO</name>
<feature type="region of interest" description="Disordered" evidence="1">
    <location>
        <begin position="465"/>
        <end position="492"/>
    </location>
</feature>
<evidence type="ECO:0000313" key="3">
    <source>
        <dbReference type="Proteomes" id="UP000214684"/>
    </source>
</evidence>
<evidence type="ECO:0000256" key="1">
    <source>
        <dbReference type="SAM" id="MobiDB-lite"/>
    </source>
</evidence>
<accession>A0A227P650</accession>
<evidence type="ECO:0000313" key="2">
    <source>
        <dbReference type="EMBL" id="OXG05182.1"/>
    </source>
</evidence>
<dbReference type="EMBL" id="MUGS01000025">
    <property type="protein sequence ID" value="OXG05182.1"/>
    <property type="molecule type" value="Genomic_DNA"/>
</dbReference>
<dbReference type="AlphaFoldDB" id="A0A227P650"/>
<feature type="non-terminal residue" evidence="2">
    <location>
        <position position="492"/>
    </location>
</feature>